<dbReference type="Pfam" id="PF00583">
    <property type="entry name" value="Acetyltransf_1"/>
    <property type="match status" value="1"/>
</dbReference>
<dbReference type="PANTHER" id="PTHR13947">
    <property type="entry name" value="GNAT FAMILY N-ACETYLTRANSFERASE"/>
    <property type="match status" value="1"/>
</dbReference>
<dbReference type="InterPro" id="IPR000182">
    <property type="entry name" value="GNAT_dom"/>
</dbReference>
<proteinExistence type="predicted"/>
<evidence type="ECO:0000313" key="4">
    <source>
        <dbReference type="Proteomes" id="UP000306420"/>
    </source>
</evidence>
<gene>
    <name evidence="3" type="ORF">FEZ33_03530</name>
</gene>
<dbReference type="InterPro" id="IPR016181">
    <property type="entry name" value="Acyl_CoA_acyltransferase"/>
</dbReference>
<dbReference type="PANTHER" id="PTHR13947:SF37">
    <property type="entry name" value="LD18367P"/>
    <property type="match status" value="1"/>
</dbReference>
<reference evidence="3 4" key="1">
    <citation type="submission" date="2019-05" db="EMBL/GenBank/DDBJ databases">
        <title>The metagenome of a microbial culture collection derived from dairy environment covers the genomic content of the human microbiome.</title>
        <authorList>
            <person name="Roder T."/>
            <person name="Wuthrich D."/>
            <person name="Sattari Z."/>
            <person name="Von Ah U."/>
            <person name="Bar C."/>
            <person name="Ronchi F."/>
            <person name="Macpherson A.J."/>
            <person name="Ganal-Vonarburg S.C."/>
            <person name="Bruggmann R."/>
            <person name="Vergeres G."/>
        </authorList>
    </citation>
    <scope>NUCLEOTIDE SEQUENCE [LARGE SCALE GENOMIC DNA]</scope>
    <source>
        <strain evidence="3 4">FAM 24227</strain>
    </source>
</reference>
<name>A0A5R9EHT0_9LACT</name>
<evidence type="ECO:0000256" key="1">
    <source>
        <dbReference type="ARBA" id="ARBA00022679"/>
    </source>
</evidence>
<dbReference type="CDD" id="cd04301">
    <property type="entry name" value="NAT_SF"/>
    <property type="match status" value="1"/>
</dbReference>
<comment type="caution">
    <text evidence="3">The sequence shown here is derived from an EMBL/GenBank/DDBJ whole genome shotgun (WGS) entry which is preliminary data.</text>
</comment>
<evidence type="ECO:0000313" key="3">
    <source>
        <dbReference type="EMBL" id="TLQ48853.1"/>
    </source>
</evidence>
<sequence length="173" mass="19649">MSIRLATQSDFDIIMDNYRVMTEYPGQVEAGAGWVLGIYPDETMIQEAINLKQYYVFELEDKICGGMIINEAYTEGYEKVSWQIQADEGEFISIHALGVMPNARGKGIAKALVQFAQAYGNKRNYKAIRIDVYGVNRAGKKLYPATGFVLVDTIELYYEDTGLAEYLMYEYII</sequence>
<dbReference type="SUPFAM" id="SSF55729">
    <property type="entry name" value="Acyl-CoA N-acyltransferases (Nat)"/>
    <property type="match status" value="1"/>
</dbReference>
<dbReference type="EMBL" id="VBSP01000007">
    <property type="protein sequence ID" value="TLQ48853.1"/>
    <property type="molecule type" value="Genomic_DNA"/>
</dbReference>
<dbReference type="GO" id="GO:0008080">
    <property type="term" value="F:N-acetyltransferase activity"/>
    <property type="evidence" value="ECO:0007669"/>
    <property type="project" value="InterPro"/>
</dbReference>
<dbReference type="RefSeq" id="WP_138404018.1">
    <property type="nucleotide sequence ID" value="NZ_VBSP01000007.1"/>
</dbReference>
<keyword evidence="1 3" id="KW-0808">Transferase</keyword>
<evidence type="ECO:0000259" key="2">
    <source>
        <dbReference type="PROSITE" id="PS51186"/>
    </source>
</evidence>
<dbReference type="InterPro" id="IPR050769">
    <property type="entry name" value="NAT_camello-type"/>
</dbReference>
<protein>
    <submittedName>
        <fullName evidence="3">GNAT family N-acetyltransferase</fullName>
    </submittedName>
</protein>
<organism evidence="3 4">
    <name type="scientific">Ruoffia tabacinasalis</name>
    <dbReference type="NCBI Taxonomy" id="87458"/>
    <lineage>
        <taxon>Bacteria</taxon>
        <taxon>Bacillati</taxon>
        <taxon>Bacillota</taxon>
        <taxon>Bacilli</taxon>
        <taxon>Lactobacillales</taxon>
        <taxon>Aerococcaceae</taxon>
        <taxon>Ruoffia</taxon>
    </lineage>
</organism>
<dbReference type="Gene3D" id="3.40.630.30">
    <property type="match status" value="1"/>
</dbReference>
<feature type="domain" description="N-acetyltransferase" evidence="2">
    <location>
        <begin position="1"/>
        <end position="173"/>
    </location>
</feature>
<dbReference type="AlphaFoldDB" id="A0A5R9EHT0"/>
<dbReference type="PROSITE" id="PS51186">
    <property type="entry name" value="GNAT"/>
    <property type="match status" value="1"/>
</dbReference>
<accession>A0A5R9EHT0</accession>
<dbReference type="Proteomes" id="UP000306420">
    <property type="component" value="Unassembled WGS sequence"/>
</dbReference>
<dbReference type="OrthoDB" id="357176at2"/>